<dbReference type="InterPro" id="IPR041489">
    <property type="entry name" value="PDZ_6"/>
</dbReference>
<keyword evidence="4" id="KW-1185">Reference proteome</keyword>
<dbReference type="EMBL" id="JAXIVS010000005">
    <property type="protein sequence ID" value="MDY7227850.1"/>
    <property type="molecule type" value="Genomic_DNA"/>
</dbReference>
<dbReference type="RefSeq" id="WP_321546580.1">
    <property type="nucleotide sequence ID" value="NZ_JAXIVS010000005.1"/>
</dbReference>
<protein>
    <submittedName>
        <fullName evidence="3">PDZ domain-containing protein</fullName>
    </submittedName>
</protein>
<accession>A0ABU5H399</accession>
<proteinExistence type="predicted"/>
<keyword evidence="1" id="KW-0732">Signal</keyword>
<evidence type="ECO:0000313" key="4">
    <source>
        <dbReference type="Proteomes" id="UP001291309"/>
    </source>
</evidence>
<reference evidence="3 4" key="1">
    <citation type="submission" date="2023-12" db="EMBL/GenBank/DDBJ databases">
        <title>the genome sequence of Hyalangium sp. s54d21.</title>
        <authorList>
            <person name="Zhang X."/>
        </authorList>
    </citation>
    <scope>NUCLEOTIDE SEQUENCE [LARGE SCALE GENOMIC DNA]</scope>
    <source>
        <strain evidence="4">s54d21</strain>
    </source>
</reference>
<evidence type="ECO:0000313" key="3">
    <source>
        <dbReference type="EMBL" id="MDY7227850.1"/>
    </source>
</evidence>
<dbReference type="Pfam" id="PF17820">
    <property type="entry name" value="PDZ_6"/>
    <property type="match status" value="1"/>
</dbReference>
<feature type="signal peptide" evidence="1">
    <location>
        <begin position="1"/>
        <end position="21"/>
    </location>
</feature>
<evidence type="ECO:0000259" key="2">
    <source>
        <dbReference type="Pfam" id="PF17820"/>
    </source>
</evidence>
<feature type="domain" description="PDZ" evidence="2">
    <location>
        <begin position="127"/>
        <end position="155"/>
    </location>
</feature>
<comment type="caution">
    <text evidence="3">The sequence shown here is derived from an EMBL/GenBank/DDBJ whole genome shotgun (WGS) entry which is preliminary data.</text>
</comment>
<dbReference type="SUPFAM" id="SSF50156">
    <property type="entry name" value="PDZ domain-like"/>
    <property type="match status" value="1"/>
</dbReference>
<dbReference type="Gene3D" id="3.90.226.10">
    <property type="entry name" value="2-enoyl-CoA Hydratase, Chain A, domain 1"/>
    <property type="match status" value="1"/>
</dbReference>
<dbReference type="Proteomes" id="UP001291309">
    <property type="component" value="Unassembled WGS sequence"/>
</dbReference>
<dbReference type="InterPro" id="IPR036034">
    <property type="entry name" value="PDZ_sf"/>
</dbReference>
<dbReference type="InterPro" id="IPR029045">
    <property type="entry name" value="ClpP/crotonase-like_dom_sf"/>
</dbReference>
<name>A0ABU5H399_9BACT</name>
<evidence type="ECO:0000256" key="1">
    <source>
        <dbReference type="SAM" id="SignalP"/>
    </source>
</evidence>
<gene>
    <name evidence="3" type="ORF">SYV04_15650</name>
</gene>
<feature type="chain" id="PRO_5046591181" evidence="1">
    <location>
        <begin position="22"/>
        <end position="407"/>
    </location>
</feature>
<sequence>MKRMTTMVLALALTAAGSAFSQPQPAEPATAEGSGFREDARSIEKRVNAHYAYLDRLPDGRMPLSAKLRAEAEQVRDKRSLLRFAERALLTLADHHAITGSSFADSWAVVPSYSDLWIEKRGPDFRVEAVRQDSPAERAGIKPGDRLTAIEGVPTARAVEAFWANLGLTSTEERAGFAARVLAAGKRDRPRVLSVQRDASPPRQLTLPNLYTVTRERPLLSATPAGADLLITIHDSLGNEGTIAAFDAAMAQARPDQRVIIDLSETPSGGNTVVARALMGWFVSKPTAYQMHNLPAEERQTGIPRQWIEQVLPRTGKHHAGPLLIRVGRWTGSMGEGLALGFNAIGADVVGDPMAGLLGAIYDHGLSHSGLILKLPTERLMAVDGTPRERFIPKAARAAGDGTPPRR</sequence>
<organism evidence="3 4">
    <name type="scientific">Hyalangium rubrum</name>
    <dbReference type="NCBI Taxonomy" id="3103134"/>
    <lineage>
        <taxon>Bacteria</taxon>
        <taxon>Pseudomonadati</taxon>
        <taxon>Myxococcota</taxon>
        <taxon>Myxococcia</taxon>
        <taxon>Myxococcales</taxon>
        <taxon>Cystobacterineae</taxon>
        <taxon>Archangiaceae</taxon>
        <taxon>Hyalangium</taxon>
    </lineage>
</organism>
<dbReference type="SUPFAM" id="SSF52096">
    <property type="entry name" value="ClpP/crotonase"/>
    <property type="match status" value="1"/>
</dbReference>
<dbReference type="Gene3D" id="2.30.42.10">
    <property type="match status" value="1"/>
</dbReference>